<accession>A0AAF0Q055</accession>
<sequence>KSIRQQFAGDRNGGGGGIPVVQYNDETWGTFSVDGTREGEDVCLRRYTVRFQSYGPCPSRAYVAFDILYRIDLIFPHEDEIAQNCAACRRVMLATGCIMVLLTNMVRRLHNELETNLADDLHTPTILKDAFQDDHKLINTYLISPHQCFVPNRDQKRSEGSADVLGLLAAG</sequence>
<dbReference type="Proteomes" id="UP001234989">
    <property type="component" value="Chromosome 1"/>
</dbReference>
<evidence type="ECO:0000313" key="1">
    <source>
        <dbReference type="EMBL" id="WMV13040.1"/>
    </source>
</evidence>
<organism evidence="1 2">
    <name type="scientific">Solanum verrucosum</name>
    <dbReference type="NCBI Taxonomy" id="315347"/>
    <lineage>
        <taxon>Eukaryota</taxon>
        <taxon>Viridiplantae</taxon>
        <taxon>Streptophyta</taxon>
        <taxon>Embryophyta</taxon>
        <taxon>Tracheophyta</taxon>
        <taxon>Spermatophyta</taxon>
        <taxon>Magnoliopsida</taxon>
        <taxon>eudicotyledons</taxon>
        <taxon>Gunneridae</taxon>
        <taxon>Pentapetalae</taxon>
        <taxon>asterids</taxon>
        <taxon>lamiids</taxon>
        <taxon>Solanales</taxon>
        <taxon>Solanaceae</taxon>
        <taxon>Solanoideae</taxon>
        <taxon>Solaneae</taxon>
        <taxon>Solanum</taxon>
    </lineage>
</organism>
<keyword evidence="2" id="KW-1185">Reference proteome</keyword>
<dbReference type="EMBL" id="CP133612">
    <property type="protein sequence ID" value="WMV13040.1"/>
    <property type="molecule type" value="Genomic_DNA"/>
</dbReference>
<feature type="non-terminal residue" evidence="1">
    <location>
        <position position="1"/>
    </location>
</feature>
<proteinExistence type="predicted"/>
<name>A0AAF0Q055_SOLVR</name>
<dbReference type="AlphaFoldDB" id="A0AAF0Q055"/>
<gene>
    <name evidence="1" type="ORF">MTR67_006425</name>
</gene>
<evidence type="ECO:0000313" key="2">
    <source>
        <dbReference type="Proteomes" id="UP001234989"/>
    </source>
</evidence>
<reference evidence="1" key="1">
    <citation type="submission" date="2023-08" db="EMBL/GenBank/DDBJ databases">
        <title>A de novo genome assembly of Solanum verrucosum Schlechtendal, a Mexican diploid species geographically isolated from the other diploid A-genome species in potato relatives.</title>
        <authorList>
            <person name="Hosaka K."/>
        </authorList>
    </citation>
    <scope>NUCLEOTIDE SEQUENCE</scope>
    <source>
        <tissue evidence="1">Young leaves</tissue>
    </source>
</reference>
<protein>
    <submittedName>
        <fullName evidence="1">Uncharacterized protein</fullName>
    </submittedName>
</protein>